<evidence type="ECO:0000256" key="1">
    <source>
        <dbReference type="ARBA" id="ARBA00022801"/>
    </source>
</evidence>
<dbReference type="GO" id="GO:0016020">
    <property type="term" value="C:membrane"/>
    <property type="evidence" value="ECO:0007669"/>
    <property type="project" value="TreeGrafter"/>
</dbReference>
<dbReference type="InterPro" id="IPR000073">
    <property type="entry name" value="AB_hydrolase_1"/>
</dbReference>
<dbReference type="Pfam" id="PF12697">
    <property type="entry name" value="Abhydrolase_6"/>
    <property type="match status" value="1"/>
</dbReference>
<dbReference type="Gene3D" id="3.40.50.1820">
    <property type="entry name" value="alpha/beta hydrolase"/>
    <property type="match status" value="1"/>
</dbReference>
<organism evidence="4 5">
    <name type="scientific">Microcella pacifica</name>
    <dbReference type="NCBI Taxonomy" id="2591847"/>
    <lineage>
        <taxon>Bacteria</taxon>
        <taxon>Bacillati</taxon>
        <taxon>Actinomycetota</taxon>
        <taxon>Actinomycetes</taxon>
        <taxon>Micrococcales</taxon>
        <taxon>Microbacteriaceae</taxon>
        <taxon>Microcella</taxon>
    </lineage>
</organism>
<gene>
    <name evidence="4" type="ORF">FK219_013165</name>
</gene>
<dbReference type="GO" id="GO:0016787">
    <property type="term" value="F:hydrolase activity"/>
    <property type="evidence" value="ECO:0007669"/>
    <property type="project" value="UniProtKB-KW"/>
</dbReference>
<evidence type="ECO:0000259" key="3">
    <source>
        <dbReference type="Pfam" id="PF12697"/>
    </source>
</evidence>
<dbReference type="AlphaFoldDB" id="A0A9E5MFV5"/>
<keyword evidence="5" id="KW-1185">Reference proteome</keyword>
<dbReference type="OrthoDB" id="5077464at2"/>
<evidence type="ECO:0000256" key="2">
    <source>
        <dbReference type="SAM" id="SignalP"/>
    </source>
</evidence>
<dbReference type="Proteomes" id="UP000818266">
    <property type="component" value="Unassembled WGS sequence"/>
</dbReference>
<evidence type="ECO:0000313" key="5">
    <source>
        <dbReference type="Proteomes" id="UP000818266"/>
    </source>
</evidence>
<comment type="caution">
    <text evidence="4">The sequence shown here is derived from an EMBL/GenBank/DDBJ whole genome shotgun (WGS) entry which is preliminary data.</text>
</comment>
<accession>A0A9E5MFV5</accession>
<sequence length="315" mass="33625">MRASRIALATALLAPTLAWAGAHATSPEVRQWRPGVGERRQVADLGVRIHGAGDVVVVLLSGLASSERLWGGAYDVLGQHARVVAIDPIGFGASMESAALAREIDADAHVDAVLAVLTALDLHELPAMIVGHSMGASLALRVAARHAPASMVVAYDAPLYFSTEEADERVRHMGWFESLLAQGPLAERVCEWMCDNRRVAKALAVAISPRLPVVVASDTVQHTWRGYITGFNSLVRDAGWSEALRVLSTRNVTVRLVDGDHDPVQVPGRADELASTYSNVTAFRLPGGHRLPLSDPVGCASIVLAALSEYADKRS</sequence>
<name>A0A9E5MFV5_9MICO</name>
<dbReference type="PANTHER" id="PTHR43798:SF31">
    <property type="entry name" value="AB HYDROLASE SUPERFAMILY PROTEIN YCLE"/>
    <property type="match status" value="1"/>
</dbReference>
<dbReference type="SUPFAM" id="SSF53474">
    <property type="entry name" value="alpha/beta-Hydrolases"/>
    <property type="match status" value="1"/>
</dbReference>
<reference evidence="4 5" key="2">
    <citation type="submission" date="2020-03" db="EMBL/GenBank/DDBJ databases">
        <title>Chryseoglobus sp. isolated from a deep-sea seamount.</title>
        <authorList>
            <person name="Zhang D.-C."/>
        </authorList>
    </citation>
    <scope>NUCLEOTIDE SEQUENCE [LARGE SCALE GENOMIC DNA]</scope>
    <source>
        <strain evidence="4 5">KN1116</strain>
    </source>
</reference>
<dbReference type="EMBL" id="VIKT02000042">
    <property type="protein sequence ID" value="NHF64172.1"/>
    <property type="molecule type" value="Genomic_DNA"/>
</dbReference>
<keyword evidence="2" id="KW-0732">Signal</keyword>
<feature type="signal peptide" evidence="2">
    <location>
        <begin position="1"/>
        <end position="20"/>
    </location>
</feature>
<proteinExistence type="predicted"/>
<reference evidence="4 5" key="1">
    <citation type="submission" date="2019-06" db="EMBL/GenBank/DDBJ databases">
        <authorList>
            <person name="De-Chao Zhang Q."/>
        </authorList>
    </citation>
    <scope>NUCLEOTIDE SEQUENCE [LARGE SCALE GENOMIC DNA]</scope>
    <source>
        <strain evidence="4 5">KN1116</strain>
    </source>
</reference>
<dbReference type="PANTHER" id="PTHR43798">
    <property type="entry name" value="MONOACYLGLYCEROL LIPASE"/>
    <property type="match status" value="1"/>
</dbReference>
<dbReference type="InterPro" id="IPR050266">
    <property type="entry name" value="AB_hydrolase_sf"/>
</dbReference>
<protein>
    <submittedName>
        <fullName evidence="4">Alpha/beta hydrolase</fullName>
    </submittedName>
</protein>
<dbReference type="InterPro" id="IPR029058">
    <property type="entry name" value="AB_hydrolase_fold"/>
</dbReference>
<evidence type="ECO:0000313" key="4">
    <source>
        <dbReference type="EMBL" id="NHF64172.1"/>
    </source>
</evidence>
<dbReference type="RefSeq" id="WP_152584320.1">
    <property type="nucleotide sequence ID" value="NZ_JAVJUB010000061.1"/>
</dbReference>
<feature type="domain" description="AB hydrolase-1" evidence="3">
    <location>
        <begin position="57"/>
        <end position="300"/>
    </location>
</feature>
<keyword evidence="1 4" id="KW-0378">Hydrolase</keyword>
<feature type="chain" id="PRO_5038373681" evidence="2">
    <location>
        <begin position="21"/>
        <end position="315"/>
    </location>
</feature>